<evidence type="ECO:0000313" key="1">
    <source>
        <dbReference type="EMBL" id="QOP43036.1"/>
    </source>
</evidence>
<dbReference type="EMBL" id="CP041235">
    <property type="protein sequence ID" value="QOP43036.1"/>
    <property type="molecule type" value="Genomic_DNA"/>
</dbReference>
<dbReference type="KEGG" id="ssei:FJR45_03335"/>
<dbReference type="RefSeq" id="WP_193151345.1">
    <property type="nucleotide sequence ID" value="NZ_CP041235.1"/>
</dbReference>
<dbReference type="InterPro" id="IPR010982">
    <property type="entry name" value="Lambda_DNA-bd_dom_sf"/>
</dbReference>
<reference evidence="1 2" key="1">
    <citation type="submission" date="2019-06" db="EMBL/GenBank/DDBJ databases">
        <title>Sulfurimonas gotlandica sp. nov., a chemoautotrophic and psychrotolerant epsilonproteobacterium isolated from a pelagic redoxcline, and an emended description of the genus Sulfurimonas.</title>
        <authorList>
            <person name="Wang S."/>
            <person name="Jiang L."/>
            <person name="Shao Z."/>
        </authorList>
    </citation>
    <scope>NUCLEOTIDE SEQUENCE [LARGE SCALE GENOMIC DNA]</scope>
    <source>
        <strain evidence="1 2">S2-6</strain>
    </source>
</reference>
<sequence>MRDFRTIIEVLKEHIANGSKAKVYDKDVANLLNISQSKFATIKKRNSTPFVEILEYCHQKGLCCNEIFFD</sequence>
<evidence type="ECO:0000313" key="2">
    <source>
        <dbReference type="Proteomes" id="UP000593719"/>
    </source>
</evidence>
<proteinExistence type="predicted"/>
<dbReference type="GO" id="GO:0003677">
    <property type="term" value="F:DNA binding"/>
    <property type="evidence" value="ECO:0007669"/>
    <property type="project" value="InterPro"/>
</dbReference>
<dbReference type="Gene3D" id="1.10.260.40">
    <property type="entry name" value="lambda repressor-like DNA-binding domains"/>
    <property type="match status" value="1"/>
</dbReference>
<name>A0A7M1B0G4_9BACT</name>
<protein>
    <submittedName>
        <fullName evidence="1">Uncharacterized protein</fullName>
    </submittedName>
</protein>
<accession>A0A7M1B0G4</accession>
<dbReference type="AlphaFoldDB" id="A0A7M1B0G4"/>
<gene>
    <name evidence="1" type="ORF">FJR45_03335</name>
</gene>
<keyword evidence="2" id="KW-1185">Reference proteome</keyword>
<organism evidence="1 2">
    <name type="scientific">Sulfurimonas sediminis</name>
    <dbReference type="NCBI Taxonomy" id="2590020"/>
    <lineage>
        <taxon>Bacteria</taxon>
        <taxon>Pseudomonadati</taxon>
        <taxon>Campylobacterota</taxon>
        <taxon>Epsilonproteobacteria</taxon>
        <taxon>Campylobacterales</taxon>
        <taxon>Sulfurimonadaceae</taxon>
        <taxon>Sulfurimonas</taxon>
    </lineage>
</organism>
<dbReference type="Proteomes" id="UP000593719">
    <property type="component" value="Chromosome"/>
</dbReference>